<dbReference type="Proteomes" id="UP000270296">
    <property type="component" value="Unassembled WGS sequence"/>
</dbReference>
<dbReference type="OrthoDB" id="8609993at2759"/>
<evidence type="ECO:0000259" key="1">
    <source>
        <dbReference type="PROSITE" id="PS50055"/>
    </source>
</evidence>
<evidence type="ECO:0000313" key="5">
    <source>
        <dbReference type="WBParaSite" id="SBAD_0001213401-mRNA-1"/>
    </source>
</evidence>
<dbReference type="WBParaSite" id="SBAD_0001213401-mRNA-1">
    <property type="protein sequence ID" value="SBAD_0001213401-mRNA-1"/>
    <property type="gene ID" value="SBAD_0001213401"/>
</dbReference>
<dbReference type="InterPro" id="IPR000242">
    <property type="entry name" value="PTP_cat"/>
</dbReference>
<dbReference type="InterPro" id="IPR016130">
    <property type="entry name" value="Tyr_Pase_AS"/>
</dbReference>
<dbReference type="GO" id="GO:0004725">
    <property type="term" value="F:protein tyrosine phosphatase activity"/>
    <property type="evidence" value="ECO:0007669"/>
    <property type="project" value="InterPro"/>
</dbReference>
<feature type="domain" description="Tyrosine specific protein phosphatases" evidence="2">
    <location>
        <begin position="225"/>
        <end position="299"/>
    </location>
</feature>
<feature type="domain" description="Tyrosine-protein phosphatase" evidence="1">
    <location>
        <begin position="57"/>
        <end position="308"/>
    </location>
</feature>
<evidence type="ECO:0000313" key="3">
    <source>
        <dbReference type="EMBL" id="VDP42617.1"/>
    </source>
</evidence>
<reference evidence="5" key="1">
    <citation type="submission" date="2016-06" db="UniProtKB">
        <authorList>
            <consortium name="WormBaseParasite"/>
        </authorList>
    </citation>
    <scope>IDENTIFICATION</scope>
</reference>
<keyword evidence="4" id="KW-1185">Reference proteome</keyword>
<evidence type="ECO:0000313" key="4">
    <source>
        <dbReference type="Proteomes" id="UP000270296"/>
    </source>
</evidence>
<dbReference type="InterPro" id="IPR029021">
    <property type="entry name" value="Prot-tyrosine_phosphatase-like"/>
</dbReference>
<dbReference type="Gene3D" id="3.90.190.10">
    <property type="entry name" value="Protein tyrosine phosphatase superfamily"/>
    <property type="match status" value="1"/>
</dbReference>
<dbReference type="SMART" id="SM00404">
    <property type="entry name" value="PTPc_motif"/>
    <property type="match status" value="1"/>
</dbReference>
<accession>A0A183J794</accession>
<name>A0A183J794_9BILA</name>
<dbReference type="PROSITE" id="PS50056">
    <property type="entry name" value="TYR_PHOSPHATASE_2"/>
    <property type="match status" value="1"/>
</dbReference>
<dbReference type="CDD" id="cd00047">
    <property type="entry name" value="PTPc"/>
    <property type="match status" value="1"/>
</dbReference>
<reference evidence="3 4" key="2">
    <citation type="submission" date="2018-11" db="EMBL/GenBank/DDBJ databases">
        <authorList>
            <consortium name="Pathogen Informatics"/>
        </authorList>
    </citation>
    <scope>NUCLEOTIDE SEQUENCE [LARGE SCALE GENOMIC DNA]</scope>
</reference>
<dbReference type="SUPFAM" id="SSF52799">
    <property type="entry name" value="(Phosphotyrosine protein) phosphatases II"/>
    <property type="match status" value="1"/>
</dbReference>
<dbReference type="InterPro" id="IPR052782">
    <property type="entry name" value="Oocyte-zygote_transition_reg"/>
</dbReference>
<dbReference type="PROSITE" id="PS50055">
    <property type="entry name" value="TYR_PHOSPHATASE_PTP"/>
    <property type="match status" value="1"/>
</dbReference>
<proteinExistence type="predicted"/>
<sequence length="346" mass="40370">MSAILLQKARVTCVYWERKVFVMVSVAEGSTSASAEKPVNWMRELAASPCEVVMTKITSEFFRLPSRPKSKEVLNFLKNFKSKRNKNRYRDVPCLDKTRVVLRNTSSDYIHANWVKLPSLQCNYILTQAPLENTMTDFWEMVWQERVEIIICLAQVIEKGRQKLHEYWPMEAEDKMQRYGRFCVKNTGVTTKEAYWVSLLETMNTDTKEKRRVIHYLYLDWPDHRVLIRQVNKEINVKNLPPAAIIVHCSAGVGRSGTLVALQVLMKEIDKNMTPNIRDVVNEIRKQRAMGVQAIEQYVFLYRAVISYALSNCSMTINQKKEIYEQLDWLRESTTKSQCNLVSDDH</sequence>
<dbReference type="EMBL" id="UZAM01016292">
    <property type="protein sequence ID" value="VDP42617.1"/>
    <property type="molecule type" value="Genomic_DNA"/>
</dbReference>
<dbReference type="Pfam" id="PF00102">
    <property type="entry name" value="Y_phosphatase"/>
    <property type="match status" value="1"/>
</dbReference>
<dbReference type="PANTHER" id="PTHR46163">
    <property type="entry name" value="TYROSINE-PROTEIN PHOSPHATASE-RELATED"/>
    <property type="match status" value="1"/>
</dbReference>
<dbReference type="InterPro" id="IPR003595">
    <property type="entry name" value="Tyr_Pase_cat"/>
</dbReference>
<dbReference type="SMART" id="SM00194">
    <property type="entry name" value="PTPc"/>
    <property type="match status" value="1"/>
</dbReference>
<dbReference type="PROSITE" id="PS00383">
    <property type="entry name" value="TYR_PHOSPHATASE_1"/>
    <property type="match status" value="1"/>
</dbReference>
<gene>
    <name evidence="3" type="ORF">SBAD_LOCUS11743</name>
</gene>
<dbReference type="AlphaFoldDB" id="A0A183J794"/>
<evidence type="ECO:0000259" key="2">
    <source>
        <dbReference type="PROSITE" id="PS50056"/>
    </source>
</evidence>
<organism evidence="5">
    <name type="scientific">Soboliphyme baturini</name>
    <dbReference type="NCBI Taxonomy" id="241478"/>
    <lineage>
        <taxon>Eukaryota</taxon>
        <taxon>Metazoa</taxon>
        <taxon>Ecdysozoa</taxon>
        <taxon>Nematoda</taxon>
        <taxon>Enoplea</taxon>
        <taxon>Dorylaimia</taxon>
        <taxon>Dioctophymatida</taxon>
        <taxon>Dioctophymatoidea</taxon>
        <taxon>Soboliphymatidae</taxon>
        <taxon>Soboliphyme</taxon>
    </lineage>
</organism>
<dbReference type="PRINTS" id="PR00700">
    <property type="entry name" value="PRTYPHPHTASE"/>
</dbReference>
<protein>
    <submittedName>
        <fullName evidence="5">Protein-tyrosine phosphatase</fullName>
    </submittedName>
</protein>
<dbReference type="InterPro" id="IPR000387">
    <property type="entry name" value="Tyr_Pase_dom"/>
</dbReference>